<evidence type="ECO:0000313" key="6">
    <source>
        <dbReference type="EMBL" id="CAF9935519.1"/>
    </source>
</evidence>
<keyword evidence="2" id="KW-0677">Repeat</keyword>
<sequence>MLLIRTLLLSLFIFLHAKESLGQTSSTFCNRLYHSSIIANNTLYVDGGELRQNSQSGVQASLPNTTDTIDLSKPWTNTDLSIWGHISKNVPGGPQCLNDGSIFSDNSSLFLYGGALSNAPGAPTIPPPNGIWQYHIAKDQWFNITTGGDPVERIHLGSYVQSSTGEGYYLGGAKTPKSDAAFLALPGATPYMVEGLLSFNESSLTIQNSSSSGLNDAGTEASGFLVLIESLGQNGVLVSFGGFSNAHGVPMILGDENLHDPSLHLDLARISVYDVAHKQWYQQNATGDIPPWRYHGCAVVASAPDQSSHSIYVFGGWGGTTTESDGFVYVLSLPSFRWIRVTQDQELRQRHDCHLLGKHTMLVVGGIKPGFDDLQPLDASGCDTSAKFRQGLGLFSLNNHTWTTAYDPTVGAATYSIHSSISKVIGGNANGGATLQTPTAGFTHTSLGTLLGARPEPSNSTVPSVAPASSSAVPTHHPLATGAKVGIAIGALAGVGIVLGALVFLYLSRRRKERRTSTWPPSVSTPILTGPPPQMRYYTELNAVHQPVELRGSPGEGRYAHKFAVHELMGDGAVEKRVASKPLEQMKQIEIHEMEAWSPISARSKPEAPISVQDSRP</sequence>
<dbReference type="SUPFAM" id="SSF50965">
    <property type="entry name" value="Galactose oxidase, central domain"/>
    <property type="match status" value="2"/>
</dbReference>
<protein>
    <submittedName>
        <fullName evidence="6">Uncharacterized protein</fullName>
    </submittedName>
</protein>
<dbReference type="PANTHER" id="PTHR46228:SF2">
    <property type="entry name" value="KELCH REPEAT PROTEIN (AFU_ORTHOLOGUE AFUA_4G14350)"/>
    <property type="match status" value="1"/>
</dbReference>
<dbReference type="PANTHER" id="PTHR46228">
    <property type="entry name" value="KELCH DOMAIN-CONTAINING PROTEIN"/>
    <property type="match status" value="1"/>
</dbReference>
<keyword evidence="5" id="KW-0732">Signal</keyword>
<organism evidence="6 7">
    <name type="scientific">Heterodermia speciosa</name>
    <dbReference type="NCBI Taxonomy" id="116794"/>
    <lineage>
        <taxon>Eukaryota</taxon>
        <taxon>Fungi</taxon>
        <taxon>Dikarya</taxon>
        <taxon>Ascomycota</taxon>
        <taxon>Pezizomycotina</taxon>
        <taxon>Lecanoromycetes</taxon>
        <taxon>OSLEUM clade</taxon>
        <taxon>Lecanoromycetidae</taxon>
        <taxon>Caliciales</taxon>
        <taxon>Physciaceae</taxon>
        <taxon>Heterodermia</taxon>
    </lineage>
</organism>
<gene>
    <name evidence="6" type="ORF">HETSPECPRED_009816</name>
</gene>
<feature type="chain" id="PRO_5034500142" evidence="5">
    <location>
        <begin position="18"/>
        <end position="617"/>
    </location>
</feature>
<keyword evidence="7" id="KW-1185">Reference proteome</keyword>
<reference evidence="6" key="1">
    <citation type="submission" date="2021-03" db="EMBL/GenBank/DDBJ databases">
        <authorList>
            <person name="Tagirdzhanova G."/>
        </authorList>
    </citation>
    <scope>NUCLEOTIDE SEQUENCE</scope>
</reference>
<evidence type="ECO:0000256" key="4">
    <source>
        <dbReference type="SAM" id="Phobius"/>
    </source>
</evidence>
<evidence type="ECO:0000256" key="1">
    <source>
        <dbReference type="ARBA" id="ARBA00022441"/>
    </source>
</evidence>
<dbReference type="OrthoDB" id="10251809at2759"/>
<feature type="region of interest" description="Disordered" evidence="3">
    <location>
        <begin position="597"/>
        <end position="617"/>
    </location>
</feature>
<evidence type="ECO:0000256" key="3">
    <source>
        <dbReference type="SAM" id="MobiDB-lite"/>
    </source>
</evidence>
<dbReference type="InterPro" id="IPR015915">
    <property type="entry name" value="Kelch-typ_b-propeller"/>
</dbReference>
<dbReference type="Gene3D" id="2.120.10.80">
    <property type="entry name" value="Kelch-type beta propeller"/>
    <property type="match status" value="2"/>
</dbReference>
<name>A0A8H3G667_9LECA</name>
<keyword evidence="1" id="KW-0880">Kelch repeat</keyword>
<evidence type="ECO:0000313" key="7">
    <source>
        <dbReference type="Proteomes" id="UP000664521"/>
    </source>
</evidence>
<accession>A0A8H3G667</accession>
<proteinExistence type="predicted"/>
<feature type="signal peptide" evidence="5">
    <location>
        <begin position="1"/>
        <end position="17"/>
    </location>
</feature>
<evidence type="ECO:0000256" key="2">
    <source>
        <dbReference type="ARBA" id="ARBA00022737"/>
    </source>
</evidence>
<keyword evidence="4" id="KW-0812">Transmembrane</keyword>
<evidence type="ECO:0000256" key="5">
    <source>
        <dbReference type="SAM" id="SignalP"/>
    </source>
</evidence>
<dbReference type="AlphaFoldDB" id="A0A8H3G667"/>
<dbReference type="EMBL" id="CAJPDS010000083">
    <property type="protein sequence ID" value="CAF9935519.1"/>
    <property type="molecule type" value="Genomic_DNA"/>
</dbReference>
<dbReference type="InterPro" id="IPR011043">
    <property type="entry name" value="Gal_Oxase/kelch_b-propeller"/>
</dbReference>
<dbReference type="Proteomes" id="UP000664521">
    <property type="component" value="Unassembled WGS sequence"/>
</dbReference>
<keyword evidence="4" id="KW-0472">Membrane</keyword>
<comment type="caution">
    <text evidence="6">The sequence shown here is derived from an EMBL/GenBank/DDBJ whole genome shotgun (WGS) entry which is preliminary data.</text>
</comment>
<feature type="transmembrane region" description="Helical" evidence="4">
    <location>
        <begin position="485"/>
        <end position="507"/>
    </location>
</feature>
<keyword evidence="4" id="KW-1133">Transmembrane helix</keyword>